<dbReference type="Pfam" id="PF00240">
    <property type="entry name" value="ubiquitin"/>
    <property type="match status" value="1"/>
</dbReference>
<dbReference type="InterPro" id="IPR000626">
    <property type="entry name" value="Ubiquitin-like_dom"/>
</dbReference>
<feature type="domain" description="Ubiquitin-like" evidence="1">
    <location>
        <begin position="180"/>
        <end position="256"/>
    </location>
</feature>
<dbReference type="PANTHER" id="PTHR10666">
    <property type="entry name" value="UBIQUITIN"/>
    <property type="match status" value="1"/>
</dbReference>
<reference evidence="2 3" key="1">
    <citation type="submission" date="2014-11" db="EMBL/GenBank/DDBJ databases">
        <authorList>
            <person name="Zhu J."/>
            <person name="Qi W."/>
            <person name="Song R."/>
        </authorList>
    </citation>
    <scope>NUCLEOTIDE SEQUENCE [LARGE SCALE GENOMIC DNA]</scope>
</reference>
<sequence length="256" mass="29021">MRSLSFSTMAGRPLRVAPLEHDLPEHLASQWEELMVLKWHEVIYRLTEEGLAEPAVAVRDFLLFMMLKGVENDRSCRLSVPAHIDEVWHSVLVDPVLYMSLSRIVGIEPVIPHDPMGEYDSDELKMRRRQAALDKFAELYGRPYTHNYCGGGRGALGSALRDHGRYVFTQPPTFQTSNIIKVNVMTLTGKTFHLWAERPAATVEDFKDGVRPSEGIPAEEQRLVYAGRQLDDNRTLSDYGVFDGSTIHLILRLKGC</sequence>
<accession>A0A0G4GBM8</accession>
<dbReference type="InParanoid" id="A0A0G4GBM8"/>
<evidence type="ECO:0000313" key="2">
    <source>
        <dbReference type="EMBL" id="CEM26500.1"/>
    </source>
</evidence>
<organism evidence="2 3">
    <name type="scientific">Vitrella brassicaformis (strain CCMP3155)</name>
    <dbReference type="NCBI Taxonomy" id="1169540"/>
    <lineage>
        <taxon>Eukaryota</taxon>
        <taxon>Sar</taxon>
        <taxon>Alveolata</taxon>
        <taxon>Colpodellida</taxon>
        <taxon>Vitrellaceae</taxon>
        <taxon>Vitrella</taxon>
    </lineage>
</organism>
<dbReference type="EMBL" id="CDMY01000617">
    <property type="protein sequence ID" value="CEM26500.1"/>
    <property type="molecule type" value="Genomic_DNA"/>
</dbReference>
<dbReference type="VEuPathDB" id="CryptoDB:Vbra_1603"/>
<dbReference type="PROSITE" id="PS50053">
    <property type="entry name" value="UBIQUITIN_2"/>
    <property type="match status" value="1"/>
</dbReference>
<name>A0A0G4GBM8_VITBC</name>
<dbReference type="InterPro" id="IPR050158">
    <property type="entry name" value="Ubiquitin_ubiquitin-like"/>
</dbReference>
<dbReference type="Proteomes" id="UP000041254">
    <property type="component" value="Unassembled WGS sequence"/>
</dbReference>
<evidence type="ECO:0000259" key="1">
    <source>
        <dbReference type="PROSITE" id="PS50053"/>
    </source>
</evidence>
<evidence type="ECO:0000313" key="3">
    <source>
        <dbReference type="Proteomes" id="UP000041254"/>
    </source>
</evidence>
<dbReference type="InterPro" id="IPR019956">
    <property type="entry name" value="Ubiquitin_dom"/>
</dbReference>
<gene>
    <name evidence="2" type="ORF">Vbra_1603</name>
</gene>
<dbReference type="InterPro" id="IPR029071">
    <property type="entry name" value="Ubiquitin-like_domsf"/>
</dbReference>
<dbReference type="OrthoDB" id="428577at2759"/>
<keyword evidence="3" id="KW-1185">Reference proteome</keyword>
<dbReference type="STRING" id="1169540.A0A0G4GBM8"/>
<dbReference type="AlphaFoldDB" id="A0A0G4GBM8"/>
<dbReference type="SMART" id="SM00213">
    <property type="entry name" value="UBQ"/>
    <property type="match status" value="1"/>
</dbReference>
<dbReference type="PRINTS" id="PR00348">
    <property type="entry name" value="UBIQUITIN"/>
</dbReference>
<protein>
    <recommendedName>
        <fullName evidence="1">Ubiquitin-like domain-containing protein</fullName>
    </recommendedName>
</protein>
<dbReference type="SUPFAM" id="SSF54236">
    <property type="entry name" value="Ubiquitin-like"/>
    <property type="match status" value="1"/>
</dbReference>
<dbReference type="Gene3D" id="3.10.20.90">
    <property type="entry name" value="Phosphatidylinositol 3-kinase Catalytic Subunit, Chain A, domain 1"/>
    <property type="match status" value="1"/>
</dbReference>
<dbReference type="PhylomeDB" id="A0A0G4GBM8"/>
<proteinExistence type="predicted"/>